<dbReference type="EMBL" id="AAPI01000003">
    <property type="protein sequence ID" value="EAS47181.1"/>
    <property type="molecule type" value="Genomic_DNA"/>
</dbReference>
<dbReference type="SUPFAM" id="SSF51735">
    <property type="entry name" value="NAD(P)-binding Rossmann-fold domains"/>
    <property type="match status" value="1"/>
</dbReference>
<comment type="similarity">
    <text evidence="1 3">Belongs to the short-chain dehydrogenases/reductases (SDR) family.</text>
</comment>
<feature type="domain" description="Ketoreductase" evidence="4">
    <location>
        <begin position="9"/>
        <end position="184"/>
    </location>
</feature>
<keyword evidence="2 5" id="KW-0560">Oxidoreductase</keyword>
<dbReference type="InterPro" id="IPR036291">
    <property type="entry name" value="NAD(P)-bd_dom_sf"/>
</dbReference>
<dbReference type="Gene3D" id="3.40.50.720">
    <property type="entry name" value="NAD(P)-binding Rossmann-like Domain"/>
    <property type="match status" value="1"/>
</dbReference>
<comment type="caution">
    <text evidence="5">The sequence shown here is derived from an EMBL/GenBank/DDBJ whole genome shotgun (WGS) entry which is preliminary data.</text>
</comment>
<dbReference type="InterPro" id="IPR020904">
    <property type="entry name" value="Sc_DH/Rdtase_CS"/>
</dbReference>
<dbReference type="Pfam" id="PF00106">
    <property type="entry name" value="adh_short"/>
    <property type="match status" value="1"/>
</dbReference>
<organism evidence="5 6">
    <name type="scientific">gamma proteobacterium HTCC2207</name>
    <dbReference type="NCBI Taxonomy" id="314287"/>
    <lineage>
        <taxon>Bacteria</taxon>
        <taxon>Pseudomonadati</taxon>
        <taxon>Pseudomonadota</taxon>
        <taxon>Gammaproteobacteria</taxon>
        <taxon>Cellvibrionales</taxon>
        <taxon>Porticoccaceae</taxon>
        <taxon>SAR92 clade</taxon>
    </lineage>
</organism>
<dbReference type="Proteomes" id="UP000005555">
    <property type="component" value="Unassembled WGS sequence"/>
</dbReference>
<evidence type="ECO:0000256" key="2">
    <source>
        <dbReference type="ARBA" id="ARBA00023002"/>
    </source>
</evidence>
<keyword evidence="6" id="KW-1185">Reference proteome</keyword>
<evidence type="ECO:0000256" key="3">
    <source>
        <dbReference type="RuleBase" id="RU000363"/>
    </source>
</evidence>
<name>Q1YSM5_9GAMM</name>
<dbReference type="AlphaFoldDB" id="Q1YSM5"/>
<sequence>MELMTLKNKRILLTGASGGIGKAIAALLDQQGAILSLVGRQADSLNSILESLSPTAHQIVVADINSAADREMLTGHCAKSAIDMLINCAGVLELQYFDQQDPQTIDNIINTNLLSPMQLCRQLIPVLKAREHAVIVNIGSIFGSIGHPGFTTYCASKFGLRGFTEALQRELAGSSIQVSYLAPRATITALNSATITAMNRALGNTMDDPELVAQALLMLLRKNQCQRYMGWPERLFVKVNALLPNVVAKALIKNLPTINQSINQQNKSEG</sequence>
<dbReference type="InterPro" id="IPR002347">
    <property type="entry name" value="SDR_fam"/>
</dbReference>
<dbReference type="GO" id="GO:0016020">
    <property type="term" value="C:membrane"/>
    <property type="evidence" value="ECO:0007669"/>
    <property type="project" value="TreeGrafter"/>
</dbReference>
<evidence type="ECO:0000259" key="4">
    <source>
        <dbReference type="SMART" id="SM00822"/>
    </source>
</evidence>
<gene>
    <name evidence="5" type="ORF">GB2207_11208</name>
</gene>
<accession>Q1YSM5</accession>
<evidence type="ECO:0000313" key="5">
    <source>
        <dbReference type="EMBL" id="EAS47181.1"/>
    </source>
</evidence>
<dbReference type="STRING" id="314287.GB2207_11208"/>
<evidence type="ECO:0000313" key="6">
    <source>
        <dbReference type="Proteomes" id="UP000005555"/>
    </source>
</evidence>
<proteinExistence type="inferred from homology"/>
<reference evidence="5 6" key="1">
    <citation type="submission" date="2006-03" db="EMBL/GenBank/DDBJ databases">
        <authorList>
            <person name="Giovannoni S.J."/>
            <person name="Cho J.-C."/>
            <person name="Ferriera S."/>
            <person name="Johnson J."/>
            <person name="Kravitz S."/>
            <person name="Halpern A."/>
            <person name="Remington K."/>
            <person name="Beeson K."/>
            <person name="Tran B."/>
            <person name="Rogers Y.-H."/>
            <person name="Friedman R."/>
            <person name="Venter J.C."/>
        </authorList>
    </citation>
    <scope>NUCLEOTIDE SEQUENCE [LARGE SCALE GENOMIC DNA]</scope>
    <source>
        <strain evidence="5 6">HTCC2207</strain>
    </source>
</reference>
<dbReference type="PROSITE" id="PS00061">
    <property type="entry name" value="ADH_SHORT"/>
    <property type="match status" value="1"/>
</dbReference>
<dbReference type="CDD" id="cd05233">
    <property type="entry name" value="SDR_c"/>
    <property type="match status" value="1"/>
</dbReference>
<dbReference type="PANTHER" id="PTHR44196:SF1">
    <property type="entry name" value="DEHYDROGENASE_REDUCTASE SDR FAMILY MEMBER 7B"/>
    <property type="match status" value="1"/>
</dbReference>
<dbReference type="NCBIfam" id="NF006565">
    <property type="entry name" value="PRK09072.1"/>
    <property type="match status" value="1"/>
</dbReference>
<dbReference type="SMART" id="SM00822">
    <property type="entry name" value="PKS_KR"/>
    <property type="match status" value="1"/>
</dbReference>
<dbReference type="PRINTS" id="PR00080">
    <property type="entry name" value="SDRFAMILY"/>
</dbReference>
<dbReference type="PRINTS" id="PR00081">
    <property type="entry name" value="GDHRDH"/>
</dbReference>
<protein>
    <submittedName>
        <fullName evidence="5">Short chain dehydrogenase</fullName>
        <ecNumber evidence="5">1.1.1.-</ecNumber>
    </submittedName>
</protein>
<dbReference type="InterPro" id="IPR057326">
    <property type="entry name" value="KR_dom"/>
</dbReference>
<evidence type="ECO:0000256" key="1">
    <source>
        <dbReference type="ARBA" id="ARBA00006484"/>
    </source>
</evidence>
<dbReference type="eggNOG" id="COG0300">
    <property type="taxonomic scope" value="Bacteria"/>
</dbReference>
<dbReference type="HOGENOM" id="CLU_010194_2_1_6"/>
<dbReference type="PANTHER" id="PTHR44196">
    <property type="entry name" value="DEHYDROGENASE/REDUCTASE SDR FAMILY MEMBER 7B"/>
    <property type="match status" value="1"/>
</dbReference>
<dbReference type="EC" id="1.1.1.-" evidence="5"/>
<dbReference type="GO" id="GO:0016491">
    <property type="term" value="F:oxidoreductase activity"/>
    <property type="evidence" value="ECO:0007669"/>
    <property type="project" value="UniProtKB-KW"/>
</dbReference>